<protein>
    <submittedName>
        <fullName evidence="2">Uncharacterized protein</fullName>
    </submittedName>
</protein>
<keyword evidence="1" id="KW-0472">Membrane</keyword>
<dbReference type="STRING" id="176090.SSIN_0786"/>
<name>A0A0A0DF77_9STRE</name>
<dbReference type="PATRIC" id="fig|176090.4.peg.779"/>
<dbReference type="Proteomes" id="UP000030019">
    <property type="component" value="Unassembled WGS sequence"/>
</dbReference>
<reference evidence="2 3" key="1">
    <citation type="submission" date="2014-06" db="EMBL/GenBank/DDBJ databases">
        <authorList>
            <person name="Teng J.L."/>
            <person name="Huang Y."/>
            <person name="Tse H."/>
            <person name="Lau S.K."/>
            <person name="Woo P.C."/>
        </authorList>
    </citation>
    <scope>NUCLEOTIDE SEQUENCE [LARGE SCALE GENOMIC DNA]</scope>
    <source>
        <strain evidence="2 3">HKU4</strain>
    </source>
</reference>
<accession>A0A0A0DF77</accession>
<evidence type="ECO:0000313" key="3">
    <source>
        <dbReference type="Proteomes" id="UP000030019"/>
    </source>
</evidence>
<evidence type="ECO:0000256" key="1">
    <source>
        <dbReference type="SAM" id="Phobius"/>
    </source>
</evidence>
<dbReference type="RefSeq" id="WP_037616018.1">
    <property type="nucleotide sequence ID" value="NZ_JPEN01000055.1"/>
</dbReference>
<evidence type="ECO:0000313" key="2">
    <source>
        <dbReference type="EMBL" id="KGM37341.1"/>
    </source>
</evidence>
<comment type="caution">
    <text evidence="2">The sequence shown here is derived from an EMBL/GenBank/DDBJ whole genome shotgun (WGS) entry which is preliminary data.</text>
</comment>
<dbReference type="AlphaFoldDB" id="A0A0A0DF77"/>
<gene>
    <name evidence="2" type="ORF">SSIN_0786</name>
</gene>
<feature type="transmembrane region" description="Helical" evidence="1">
    <location>
        <begin position="382"/>
        <end position="402"/>
    </location>
</feature>
<proteinExistence type="predicted"/>
<dbReference type="eggNOG" id="ENOG502ZAKU">
    <property type="taxonomic scope" value="Bacteria"/>
</dbReference>
<feature type="transmembrane region" description="Helical" evidence="1">
    <location>
        <begin position="353"/>
        <end position="370"/>
    </location>
</feature>
<organism evidence="2 3">
    <name type="scientific">Streptococcus sinensis</name>
    <dbReference type="NCBI Taxonomy" id="176090"/>
    <lineage>
        <taxon>Bacteria</taxon>
        <taxon>Bacillati</taxon>
        <taxon>Bacillota</taxon>
        <taxon>Bacilli</taxon>
        <taxon>Lactobacillales</taxon>
        <taxon>Streptococcaceae</taxon>
        <taxon>Streptococcus</taxon>
    </lineage>
</organism>
<keyword evidence="1" id="KW-0812">Transmembrane</keyword>
<keyword evidence="3" id="KW-1185">Reference proteome</keyword>
<feature type="transmembrane region" description="Helical" evidence="1">
    <location>
        <begin position="456"/>
        <end position="478"/>
    </location>
</feature>
<dbReference type="EMBL" id="JPEN01000055">
    <property type="protein sequence ID" value="KGM37341.1"/>
    <property type="molecule type" value="Genomic_DNA"/>
</dbReference>
<sequence length="506" mass="60118">MNPELLSIFNCRDHRSRFEASITLSDKKEFKKFPFFSQILDNISPRDEGKFTFENENDDIFVFKKETKEYEFDEYINSSETLNISLIIDKKIIDSKQSIYYWDSFLEHLIEKPLAETLSYFHKLFSSGDKIIQFEILDPNIKEFYLHTKSIYFRSFYNESFEIFNRADRLFKVKNTTSFYNQDKFELLPDDFHVIETNLAEESIGRLKEYFSRIEMILGAIYIAASSEIKKDILCYQLNDIGQTLKVNLNDKLEYNPTIFEIYNWIYNVDNYIDKSSIARSVFEYLCMDIFDSNNNNNKNVIRDLQKSYNIYIKEKVNIYLDAKKDLSEYIIESISKLKSYTNTILETFLKNLYAIIGFFFSVILANAISDRELDKIFTKDILIIIVIALIGSIIFCLISNLRFRNDLKNFKELFDILKENYEDVLIEREIENIFNSIQLDYEIEKVKKFKKIINWIWGVLLGVSLLITTIALLNSFVPDSKFIDFYQIAKQQSWKILIHSFTFFI</sequence>
<keyword evidence="1" id="KW-1133">Transmembrane helix</keyword>